<evidence type="ECO:0000313" key="2">
    <source>
        <dbReference type="Proteomes" id="UP001597267"/>
    </source>
</evidence>
<evidence type="ECO:0000313" key="1">
    <source>
        <dbReference type="EMBL" id="MFD1671789.1"/>
    </source>
</evidence>
<name>A0ABW4J5Y1_9LACO</name>
<sequence>MLTELEKINLLPEEQRNTLLVMMALRPDDLVEQPEVNKWYTYYPENCICSNKVPYKGTMKIGTENKLLILFCGGGVAADAYSAARPDKINQRDVKETFYLPDTDVIGYFFGRSGLANQKIEENPYKNWSVVVIPYASGDFHCGTNDFYYNDEEVGEGVCHHLGYLNFCAMIEKIQEFVPNPEEVIISGFSAGGFGAALLTNDIISKFPKCEDFYCLIDSSSLEYDGWTKTAVNQWKAPESISEVMMSNNLMVDAILDANSKQGKKLKLAFTCTYRDALLVEAQSYLDFRVKKSDKVTGDRLQQVLRNTYEVLHKAIPNMSFYFYDMASNELEGTGLTDHTIIGVETVFNMSYEGIRMIDWIANTQKGTNQNVGVELLYKEN</sequence>
<dbReference type="PANTHER" id="PTHR21562">
    <property type="entry name" value="NOTUM-RELATED"/>
    <property type="match status" value="1"/>
</dbReference>
<proteinExistence type="predicted"/>
<reference evidence="2" key="1">
    <citation type="journal article" date="2019" name="Int. J. Syst. Evol. Microbiol.">
        <title>The Global Catalogue of Microorganisms (GCM) 10K type strain sequencing project: providing services to taxonomists for standard genome sequencing and annotation.</title>
        <authorList>
            <consortium name="The Broad Institute Genomics Platform"/>
            <consortium name="The Broad Institute Genome Sequencing Center for Infectious Disease"/>
            <person name="Wu L."/>
            <person name="Ma J."/>
        </authorList>
    </citation>
    <scope>NUCLEOTIDE SEQUENCE [LARGE SCALE GENOMIC DNA]</scope>
    <source>
        <strain evidence="2">CCM 8896</strain>
    </source>
</reference>
<dbReference type="RefSeq" id="WP_125713855.1">
    <property type="nucleotide sequence ID" value="NZ_JBHTOP010000022.1"/>
</dbReference>
<dbReference type="InterPro" id="IPR004963">
    <property type="entry name" value="PAE/NOTUM"/>
</dbReference>
<gene>
    <name evidence="1" type="ORF">ACFQ5M_06775</name>
</gene>
<dbReference type="Pfam" id="PF03283">
    <property type="entry name" value="PAE"/>
    <property type="match status" value="1"/>
</dbReference>
<organism evidence="1 2">
    <name type="scientific">Agrilactobacillus yilanensis</name>
    <dbReference type="NCBI Taxonomy" id="2485997"/>
    <lineage>
        <taxon>Bacteria</taxon>
        <taxon>Bacillati</taxon>
        <taxon>Bacillota</taxon>
        <taxon>Bacilli</taxon>
        <taxon>Lactobacillales</taxon>
        <taxon>Lactobacillaceae</taxon>
        <taxon>Agrilactobacillus</taxon>
    </lineage>
</organism>
<keyword evidence="1" id="KW-0378">Hydrolase</keyword>
<keyword evidence="2" id="KW-1185">Reference proteome</keyword>
<protein>
    <submittedName>
        <fullName evidence="1">Pectin acetylesterase-family hydrolase</fullName>
    </submittedName>
</protein>
<dbReference type="PANTHER" id="PTHR21562:SF83">
    <property type="entry name" value="PECTIN ACETYLESTERASE 4"/>
    <property type="match status" value="1"/>
</dbReference>
<comment type="caution">
    <text evidence="1">The sequence shown here is derived from an EMBL/GenBank/DDBJ whole genome shotgun (WGS) entry which is preliminary data.</text>
</comment>
<accession>A0ABW4J5Y1</accession>
<dbReference type="GO" id="GO:0016787">
    <property type="term" value="F:hydrolase activity"/>
    <property type="evidence" value="ECO:0007669"/>
    <property type="project" value="UniProtKB-KW"/>
</dbReference>
<dbReference type="Proteomes" id="UP001597267">
    <property type="component" value="Unassembled WGS sequence"/>
</dbReference>
<dbReference type="EMBL" id="JBHTOP010000022">
    <property type="protein sequence ID" value="MFD1671789.1"/>
    <property type="molecule type" value="Genomic_DNA"/>
</dbReference>